<evidence type="ECO:0000256" key="4">
    <source>
        <dbReference type="ARBA" id="ARBA00022989"/>
    </source>
</evidence>
<evidence type="ECO:0000256" key="1">
    <source>
        <dbReference type="ARBA" id="ARBA00004141"/>
    </source>
</evidence>
<gene>
    <name evidence="8" type="ORF">IE81DRAFT_143311</name>
</gene>
<feature type="compositionally biased region" description="Basic and acidic residues" evidence="6">
    <location>
        <begin position="176"/>
        <end position="189"/>
    </location>
</feature>
<evidence type="ECO:0000256" key="3">
    <source>
        <dbReference type="ARBA" id="ARBA00022692"/>
    </source>
</evidence>
<sequence length="918" mass="96651">MASQQPNQSSVDLSTLPSYSSSWSHPLRLTTCLAVQYSSRRLTERLRALESGSTSQDRGGSTSQDEDISLGVSLENDVKELSLGDDAAESGRMASQEQSWAAERKRRSKQVLREDWEDYCARFLTATCQHLGISEEILPPGDTYLSDILDASRGRPVKLASDASGATDAPQQEPQAAEHETGSSREWATKHNTTSQSTSTEPTASDTAEQVQNGSTKADGVDEEAVRKMEEEATTTNEQLAEVSKLVSSVQRGEGALTDEAGQGKDVEVVHDLLLVALGLGQYRASDGATTLFESDSVFDPFEPNAGSGAKDPHRPAKDGHAEEEEHYASHDTEKSTHRLATGESRPSPPPIPEASTPQQDATNVGAKTWSAISGGAKTGWRGVSGAARDGASFLSSGAKDVKASAAGKAEVAQPGERKSAKKTPTKPNDPFRYDARARAVIWVAALSMGIETREITGAEKVMAQSVYFIMEEGRSRAQKEGKSDPLVEANLLKAASSSSTSDEAANARKDWMNRASEQAVTKEKSKANWGKWAATGAGFAIGGVAIGLTGGLAAPLVLPALAGLTGVGFLATTGGVVMMGTLLGLGGGGLAGYRITRRLRGVSDFAFSEISSNAAREAGLAIPSLNATICVSGLILDERQQTGIWADALSESNAPEELASRSGKDQEADDEAANRRVKGSEDADIFAVECEKQAMAEAGRGLNTYTRDALIRTGASQGGQAVLKTTALAGLAAITLPLTVYSAASAALDSYFVRAKTRSHKAGLLLADVLKDKVQGERPVVLIGTSLGCTTILTALLELAKEPDNAKLVSDVFLIGAPITPSLSELKQARSIVSRRFVNAFSSKDMVCSIAAYLGSTFSLEDVKSGRILPRVLGSRACLGVPGLENVDIADLAPGHYDLLAPGVLAQILERLGALTD</sequence>
<comment type="subcellular location">
    <subcellularLocation>
        <location evidence="1">Membrane</location>
        <topology evidence="1">Multi-pass membrane protein</topology>
    </subcellularLocation>
</comment>
<dbReference type="Proteomes" id="UP000245783">
    <property type="component" value="Unassembled WGS sequence"/>
</dbReference>
<dbReference type="SUPFAM" id="SSF53474">
    <property type="entry name" value="alpha/beta-Hydrolases"/>
    <property type="match status" value="1"/>
</dbReference>
<keyword evidence="3 7" id="KW-0812">Transmembrane</keyword>
<dbReference type="EMBL" id="KZ819383">
    <property type="protein sequence ID" value="PWN42135.1"/>
    <property type="molecule type" value="Genomic_DNA"/>
</dbReference>
<keyword evidence="4 7" id="KW-1133">Transmembrane helix</keyword>
<accession>A0A316W3I7</accession>
<organism evidence="8 9">
    <name type="scientific">Ceraceosorus guamensis</name>
    <dbReference type="NCBI Taxonomy" id="1522189"/>
    <lineage>
        <taxon>Eukaryota</taxon>
        <taxon>Fungi</taxon>
        <taxon>Dikarya</taxon>
        <taxon>Basidiomycota</taxon>
        <taxon>Ustilaginomycotina</taxon>
        <taxon>Exobasidiomycetes</taxon>
        <taxon>Ceraceosorales</taxon>
        <taxon>Ceraceosoraceae</taxon>
        <taxon>Ceraceosorus</taxon>
    </lineage>
</organism>
<evidence type="ECO:0000256" key="2">
    <source>
        <dbReference type="ARBA" id="ARBA00009824"/>
    </source>
</evidence>
<keyword evidence="5 7" id="KW-0472">Membrane</keyword>
<dbReference type="InterPro" id="IPR007941">
    <property type="entry name" value="DUF726"/>
</dbReference>
<feature type="region of interest" description="Disordered" evidence="6">
    <location>
        <begin position="405"/>
        <end position="432"/>
    </location>
</feature>
<feature type="compositionally biased region" description="Polar residues" evidence="6">
    <location>
        <begin position="51"/>
        <end position="63"/>
    </location>
</feature>
<protein>
    <submittedName>
        <fullName evidence="8">DUF726-domain-containing protein</fullName>
    </submittedName>
</protein>
<feature type="region of interest" description="Disordered" evidence="6">
    <location>
        <begin position="303"/>
        <end position="365"/>
    </location>
</feature>
<dbReference type="RefSeq" id="XP_025369295.1">
    <property type="nucleotide sequence ID" value="XM_025510378.1"/>
</dbReference>
<dbReference type="GeneID" id="37032248"/>
<keyword evidence="9" id="KW-1185">Reference proteome</keyword>
<evidence type="ECO:0000256" key="7">
    <source>
        <dbReference type="SAM" id="Phobius"/>
    </source>
</evidence>
<dbReference type="PANTHER" id="PTHR17920">
    <property type="entry name" value="TRANSMEMBRANE AND COILED-COIL DOMAIN-CONTAINING PROTEIN 4 TMCO4"/>
    <property type="match status" value="1"/>
</dbReference>
<dbReference type="AlphaFoldDB" id="A0A316W3I7"/>
<feature type="region of interest" description="Disordered" evidence="6">
    <location>
        <begin position="1"/>
        <end position="21"/>
    </location>
</feature>
<evidence type="ECO:0000256" key="6">
    <source>
        <dbReference type="SAM" id="MobiDB-lite"/>
    </source>
</evidence>
<dbReference type="Pfam" id="PF05277">
    <property type="entry name" value="DUF726"/>
    <property type="match status" value="1"/>
</dbReference>
<feature type="compositionally biased region" description="Low complexity" evidence="6">
    <location>
        <begin position="9"/>
        <end position="21"/>
    </location>
</feature>
<evidence type="ECO:0000313" key="8">
    <source>
        <dbReference type="EMBL" id="PWN42135.1"/>
    </source>
</evidence>
<dbReference type="OrthoDB" id="277931at2759"/>
<reference evidence="8 9" key="1">
    <citation type="journal article" date="2018" name="Mol. Biol. Evol.">
        <title>Broad Genomic Sampling Reveals a Smut Pathogenic Ancestry of the Fungal Clade Ustilaginomycotina.</title>
        <authorList>
            <person name="Kijpornyongpan T."/>
            <person name="Mondo S.J."/>
            <person name="Barry K."/>
            <person name="Sandor L."/>
            <person name="Lee J."/>
            <person name="Lipzen A."/>
            <person name="Pangilinan J."/>
            <person name="LaButti K."/>
            <person name="Hainaut M."/>
            <person name="Henrissat B."/>
            <person name="Grigoriev I.V."/>
            <person name="Spatafora J.W."/>
            <person name="Aime M.C."/>
        </authorList>
    </citation>
    <scope>NUCLEOTIDE SEQUENCE [LARGE SCALE GENOMIC DNA]</scope>
    <source>
        <strain evidence="8 9">MCA 4658</strain>
    </source>
</reference>
<proteinExistence type="inferred from homology"/>
<feature type="region of interest" description="Disordered" evidence="6">
    <location>
        <begin position="156"/>
        <end position="238"/>
    </location>
</feature>
<feature type="region of interest" description="Disordered" evidence="6">
    <location>
        <begin position="84"/>
        <end position="107"/>
    </location>
</feature>
<evidence type="ECO:0000256" key="5">
    <source>
        <dbReference type="ARBA" id="ARBA00023136"/>
    </source>
</evidence>
<comment type="similarity">
    <text evidence="2">Belongs to the TMCO4 family.</text>
</comment>
<feature type="compositionally biased region" description="Basic and acidic residues" evidence="6">
    <location>
        <begin position="327"/>
        <end position="337"/>
    </location>
</feature>
<evidence type="ECO:0000313" key="9">
    <source>
        <dbReference type="Proteomes" id="UP000245783"/>
    </source>
</evidence>
<feature type="region of interest" description="Disordered" evidence="6">
    <location>
        <begin position="656"/>
        <end position="678"/>
    </location>
</feature>
<dbReference type="PANTHER" id="PTHR17920:SF23">
    <property type="entry name" value="DUF726-DOMAIN-CONTAINING PROTEIN"/>
    <property type="match status" value="1"/>
</dbReference>
<feature type="compositionally biased region" description="Polar residues" evidence="6">
    <location>
        <begin position="190"/>
        <end position="216"/>
    </location>
</feature>
<feature type="region of interest" description="Disordered" evidence="6">
    <location>
        <begin position="49"/>
        <end position="71"/>
    </location>
</feature>
<dbReference type="GO" id="GO:0016020">
    <property type="term" value="C:membrane"/>
    <property type="evidence" value="ECO:0007669"/>
    <property type="project" value="UniProtKB-SubCell"/>
</dbReference>
<feature type="transmembrane region" description="Helical" evidence="7">
    <location>
        <begin position="570"/>
        <end position="594"/>
    </location>
</feature>
<dbReference type="InterPro" id="IPR029058">
    <property type="entry name" value="AB_hydrolase_fold"/>
</dbReference>
<dbReference type="InParanoid" id="A0A316W3I7"/>
<feature type="compositionally biased region" description="Basic and acidic residues" evidence="6">
    <location>
        <begin position="311"/>
        <end position="321"/>
    </location>
</feature>
<feature type="compositionally biased region" description="Basic and acidic residues" evidence="6">
    <location>
        <begin position="659"/>
        <end position="678"/>
    </location>
</feature>
<name>A0A316W3I7_9BASI</name>
<feature type="transmembrane region" description="Helical" evidence="7">
    <location>
        <begin position="533"/>
        <end position="558"/>
    </location>
</feature>